<dbReference type="Pfam" id="PF02696">
    <property type="entry name" value="SelO"/>
    <property type="match status" value="1"/>
</dbReference>
<comment type="cofactor">
    <cofactor evidence="1">
        <name>Mg(2+)</name>
        <dbReference type="ChEBI" id="CHEBI:18420"/>
    </cofactor>
</comment>
<evidence type="ECO:0000256" key="6">
    <source>
        <dbReference type="ARBA" id="ARBA00022741"/>
    </source>
</evidence>
<dbReference type="Proteomes" id="UP001165063">
    <property type="component" value="Unassembled WGS sequence"/>
</dbReference>
<keyword evidence="7" id="KW-0067">ATP-binding</keyword>
<evidence type="ECO:0000256" key="3">
    <source>
        <dbReference type="ARBA" id="ARBA00022679"/>
    </source>
</evidence>
<keyword evidence="12" id="KW-1185">Reference proteome</keyword>
<evidence type="ECO:0000256" key="9">
    <source>
        <dbReference type="ARBA" id="ARBA00031547"/>
    </source>
</evidence>
<proteinExistence type="inferred from homology"/>
<dbReference type="OrthoDB" id="10254721at2759"/>
<dbReference type="PANTHER" id="PTHR32057:SF14">
    <property type="entry name" value="PROTEIN ADENYLYLTRANSFERASE SELO, MITOCHONDRIAL"/>
    <property type="match status" value="1"/>
</dbReference>
<reference evidence="11" key="1">
    <citation type="submission" date="2023-04" db="EMBL/GenBank/DDBJ databases">
        <title>Ambrosiozyma monospora NBRC 1965.</title>
        <authorList>
            <person name="Ichikawa N."/>
            <person name="Sato H."/>
            <person name="Tonouchi N."/>
        </authorList>
    </citation>
    <scope>NUCLEOTIDE SEQUENCE</scope>
    <source>
        <strain evidence="11">NBRC 1965</strain>
    </source>
</reference>
<keyword evidence="8" id="KW-0460">Magnesium</keyword>
<comment type="caution">
    <text evidence="11">The sequence shown here is derived from an EMBL/GenBank/DDBJ whole genome shotgun (WGS) entry which is preliminary data.</text>
</comment>
<dbReference type="GO" id="GO:0070733">
    <property type="term" value="F:AMPylase activity"/>
    <property type="evidence" value="ECO:0007669"/>
    <property type="project" value="TreeGrafter"/>
</dbReference>
<dbReference type="GO" id="GO:0046872">
    <property type="term" value="F:metal ion binding"/>
    <property type="evidence" value="ECO:0007669"/>
    <property type="project" value="UniProtKB-KW"/>
</dbReference>
<feature type="region of interest" description="Disordered" evidence="10">
    <location>
        <begin position="147"/>
        <end position="172"/>
    </location>
</feature>
<dbReference type="EMBL" id="BSXU01016745">
    <property type="protein sequence ID" value="GME83782.1"/>
    <property type="molecule type" value="Genomic_DNA"/>
</dbReference>
<dbReference type="AlphaFoldDB" id="A0A9W6WLC6"/>
<dbReference type="InterPro" id="IPR003846">
    <property type="entry name" value="SelO"/>
</dbReference>
<keyword evidence="3" id="KW-0808">Transferase</keyword>
<dbReference type="PANTHER" id="PTHR32057">
    <property type="entry name" value="PROTEIN ADENYLYLTRANSFERASE SELO, MITOCHONDRIAL"/>
    <property type="match status" value="1"/>
</dbReference>
<feature type="compositionally biased region" description="Basic and acidic residues" evidence="10">
    <location>
        <begin position="147"/>
        <end position="162"/>
    </location>
</feature>
<evidence type="ECO:0000256" key="8">
    <source>
        <dbReference type="ARBA" id="ARBA00022842"/>
    </source>
</evidence>
<organism evidence="11 12">
    <name type="scientific">Ambrosiozyma monospora</name>
    <name type="common">Yeast</name>
    <name type="synonym">Endomycopsis monosporus</name>
    <dbReference type="NCBI Taxonomy" id="43982"/>
    <lineage>
        <taxon>Eukaryota</taxon>
        <taxon>Fungi</taxon>
        <taxon>Dikarya</taxon>
        <taxon>Ascomycota</taxon>
        <taxon>Saccharomycotina</taxon>
        <taxon>Pichiomycetes</taxon>
        <taxon>Pichiales</taxon>
        <taxon>Pichiaceae</taxon>
        <taxon>Ambrosiozyma</taxon>
    </lineage>
</organism>
<protein>
    <recommendedName>
        <fullName evidence="9">Selenoprotein O</fullName>
    </recommendedName>
</protein>
<keyword evidence="6" id="KW-0547">Nucleotide-binding</keyword>
<sequence length="172" mass="19949">MLKMTKIDYNKFFTILQGLPLLSEGFEYGEASMKFISKLQLSELNENELKVLKEEIESFLGVFKIRLQNENLKDEDRLRKAKEFNPLFVPRNWILEEVVNDIENGLEEEGEVDGKAKAKLDKLMKMSSYPYDESKWGSELKELEQRWMDGPTTKEGEGEGESKLMMQCSCSS</sequence>
<gene>
    <name evidence="11" type="ORF">Amon01_001011300</name>
</gene>
<evidence type="ECO:0000256" key="1">
    <source>
        <dbReference type="ARBA" id="ARBA00001946"/>
    </source>
</evidence>
<evidence type="ECO:0000313" key="11">
    <source>
        <dbReference type="EMBL" id="GME83782.1"/>
    </source>
</evidence>
<evidence type="ECO:0000256" key="2">
    <source>
        <dbReference type="ARBA" id="ARBA00009747"/>
    </source>
</evidence>
<dbReference type="GO" id="GO:0005739">
    <property type="term" value="C:mitochondrion"/>
    <property type="evidence" value="ECO:0007669"/>
    <property type="project" value="TreeGrafter"/>
</dbReference>
<evidence type="ECO:0000256" key="5">
    <source>
        <dbReference type="ARBA" id="ARBA00022723"/>
    </source>
</evidence>
<comment type="similarity">
    <text evidence="2">Belongs to the SELO family.</text>
</comment>
<accession>A0A9W6WLC6</accession>
<keyword evidence="5" id="KW-0479">Metal-binding</keyword>
<evidence type="ECO:0000256" key="7">
    <source>
        <dbReference type="ARBA" id="ARBA00022840"/>
    </source>
</evidence>
<evidence type="ECO:0000313" key="12">
    <source>
        <dbReference type="Proteomes" id="UP001165063"/>
    </source>
</evidence>
<dbReference type="GO" id="GO:0005524">
    <property type="term" value="F:ATP binding"/>
    <property type="evidence" value="ECO:0007669"/>
    <property type="project" value="UniProtKB-KW"/>
</dbReference>
<evidence type="ECO:0000256" key="4">
    <source>
        <dbReference type="ARBA" id="ARBA00022695"/>
    </source>
</evidence>
<name>A0A9W6WLC6_AMBMO</name>
<evidence type="ECO:0000256" key="10">
    <source>
        <dbReference type="SAM" id="MobiDB-lite"/>
    </source>
</evidence>
<keyword evidence="4" id="KW-0548">Nucleotidyltransferase</keyword>